<evidence type="ECO:0000313" key="10">
    <source>
        <dbReference type="Proteomes" id="UP000054270"/>
    </source>
</evidence>
<dbReference type="OMA" id="VFLAWQY"/>
<dbReference type="Proteomes" id="UP000054270">
    <property type="component" value="Unassembled WGS sequence"/>
</dbReference>
<evidence type="ECO:0000256" key="5">
    <source>
        <dbReference type="ARBA" id="ARBA00022989"/>
    </source>
</evidence>
<feature type="transmembrane region" description="Helical" evidence="7">
    <location>
        <begin position="116"/>
        <end position="136"/>
    </location>
</feature>
<dbReference type="AlphaFoldDB" id="A0A0D2PP69"/>
<dbReference type="Pfam" id="PF01694">
    <property type="entry name" value="Rhomboid"/>
    <property type="match status" value="1"/>
</dbReference>
<keyword evidence="5 7" id="KW-1133">Transmembrane helix</keyword>
<dbReference type="OrthoDB" id="418595at2759"/>
<dbReference type="PANTHER" id="PTHR43731">
    <property type="entry name" value="RHOMBOID PROTEASE"/>
    <property type="match status" value="1"/>
</dbReference>
<keyword evidence="3 7" id="KW-0812">Transmembrane</keyword>
<dbReference type="GO" id="GO:0004252">
    <property type="term" value="F:serine-type endopeptidase activity"/>
    <property type="evidence" value="ECO:0007669"/>
    <property type="project" value="InterPro"/>
</dbReference>
<protein>
    <recommendedName>
        <fullName evidence="8">Peptidase S54 rhomboid domain-containing protein</fullName>
    </recommendedName>
</protein>
<keyword evidence="4" id="KW-0378">Hydrolase</keyword>
<sequence length="224" mass="24946">MRHHVQPRRQQPRFLGFLDNISQNTIFYTIIGLNASVFTMWFMAGQVYKQEGDPSNLIWMNQNFTTSWNNITSGRFWTPLTACFSHNNVAHILFNGFTFFFMASPVLSILGSRQFLFLYIGGGLVSSFTSGIWSNLAGKHDYSSHGASGAIYSIVTLLACVAPKMTFQLYGIIPVPAWLAVSGLFSYDLYSTMNGTSGQTDTVGHVGGVIAGILYFAARRFRLF</sequence>
<feature type="transmembrane region" description="Helical" evidence="7">
    <location>
        <begin position="21"/>
        <end position="44"/>
    </location>
</feature>
<gene>
    <name evidence="9" type="ORF">HYPSUDRAFT_140292</name>
</gene>
<dbReference type="InterPro" id="IPR050925">
    <property type="entry name" value="Rhomboid_protease_S54"/>
</dbReference>
<keyword evidence="6 7" id="KW-0472">Membrane</keyword>
<dbReference type="SUPFAM" id="SSF144091">
    <property type="entry name" value="Rhomboid-like"/>
    <property type="match status" value="1"/>
</dbReference>
<feature type="transmembrane region" description="Helical" evidence="7">
    <location>
        <begin position="89"/>
        <end position="109"/>
    </location>
</feature>
<evidence type="ECO:0000256" key="3">
    <source>
        <dbReference type="ARBA" id="ARBA00022692"/>
    </source>
</evidence>
<feature type="transmembrane region" description="Helical" evidence="7">
    <location>
        <begin position="202"/>
        <end position="218"/>
    </location>
</feature>
<dbReference type="PANTHER" id="PTHR43731:SF14">
    <property type="entry name" value="PRESENILIN-ASSOCIATED RHOMBOID-LIKE PROTEIN, MITOCHONDRIAL"/>
    <property type="match status" value="1"/>
</dbReference>
<evidence type="ECO:0000256" key="4">
    <source>
        <dbReference type="ARBA" id="ARBA00022801"/>
    </source>
</evidence>
<feature type="transmembrane region" description="Helical" evidence="7">
    <location>
        <begin position="169"/>
        <end position="190"/>
    </location>
</feature>
<name>A0A0D2PP69_HYPSF</name>
<feature type="transmembrane region" description="Helical" evidence="7">
    <location>
        <begin position="142"/>
        <end position="162"/>
    </location>
</feature>
<keyword evidence="10" id="KW-1185">Reference proteome</keyword>
<evidence type="ECO:0000256" key="6">
    <source>
        <dbReference type="ARBA" id="ARBA00023136"/>
    </source>
</evidence>
<dbReference type="EMBL" id="KN817556">
    <property type="protein sequence ID" value="KJA21675.1"/>
    <property type="molecule type" value="Genomic_DNA"/>
</dbReference>
<dbReference type="InterPro" id="IPR035952">
    <property type="entry name" value="Rhomboid-like_sf"/>
</dbReference>
<evidence type="ECO:0000259" key="8">
    <source>
        <dbReference type="Pfam" id="PF01694"/>
    </source>
</evidence>
<evidence type="ECO:0000313" key="9">
    <source>
        <dbReference type="EMBL" id="KJA21675.1"/>
    </source>
</evidence>
<comment type="similarity">
    <text evidence="2">Belongs to the peptidase S54 family.</text>
</comment>
<evidence type="ECO:0000256" key="7">
    <source>
        <dbReference type="SAM" id="Phobius"/>
    </source>
</evidence>
<accession>A0A0D2PP69</accession>
<reference evidence="10" key="1">
    <citation type="submission" date="2014-04" db="EMBL/GenBank/DDBJ databases">
        <title>Evolutionary Origins and Diversification of the Mycorrhizal Mutualists.</title>
        <authorList>
            <consortium name="DOE Joint Genome Institute"/>
            <consortium name="Mycorrhizal Genomics Consortium"/>
            <person name="Kohler A."/>
            <person name="Kuo A."/>
            <person name="Nagy L.G."/>
            <person name="Floudas D."/>
            <person name="Copeland A."/>
            <person name="Barry K.W."/>
            <person name="Cichocki N."/>
            <person name="Veneault-Fourrey C."/>
            <person name="LaButti K."/>
            <person name="Lindquist E.A."/>
            <person name="Lipzen A."/>
            <person name="Lundell T."/>
            <person name="Morin E."/>
            <person name="Murat C."/>
            <person name="Riley R."/>
            <person name="Ohm R."/>
            <person name="Sun H."/>
            <person name="Tunlid A."/>
            <person name="Henrissat B."/>
            <person name="Grigoriev I.V."/>
            <person name="Hibbett D.S."/>
            <person name="Martin F."/>
        </authorList>
    </citation>
    <scope>NUCLEOTIDE SEQUENCE [LARGE SCALE GENOMIC DNA]</scope>
    <source>
        <strain evidence="10">FD-334 SS-4</strain>
    </source>
</reference>
<comment type="subcellular location">
    <subcellularLocation>
        <location evidence="1">Membrane</location>
        <topology evidence="1">Multi-pass membrane protein</topology>
    </subcellularLocation>
</comment>
<evidence type="ECO:0000256" key="1">
    <source>
        <dbReference type="ARBA" id="ARBA00004141"/>
    </source>
</evidence>
<organism evidence="9 10">
    <name type="scientific">Hypholoma sublateritium (strain FD-334 SS-4)</name>
    <dbReference type="NCBI Taxonomy" id="945553"/>
    <lineage>
        <taxon>Eukaryota</taxon>
        <taxon>Fungi</taxon>
        <taxon>Dikarya</taxon>
        <taxon>Basidiomycota</taxon>
        <taxon>Agaricomycotina</taxon>
        <taxon>Agaricomycetes</taxon>
        <taxon>Agaricomycetidae</taxon>
        <taxon>Agaricales</taxon>
        <taxon>Agaricineae</taxon>
        <taxon>Strophariaceae</taxon>
        <taxon>Hypholoma</taxon>
    </lineage>
</organism>
<dbReference type="InterPro" id="IPR022764">
    <property type="entry name" value="Peptidase_S54_rhomboid_dom"/>
</dbReference>
<proteinExistence type="inferred from homology"/>
<dbReference type="GO" id="GO:0016020">
    <property type="term" value="C:membrane"/>
    <property type="evidence" value="ECO:0007669"/>
    <property type="project" value="UniProtKB-SubCell"/>
</dbReference>
<dbReference type="STRING" id="945553.A0A0D2PP69"/>
<evidence type="ECO:0000256" key="2">
    <source>
        <dbReference type="ARBA" id="ARBA00009045"/>
    </source>
</evidence>
<feature type="domain" description="Peptidase S54 rhomboid" evidence="8">
    <location>
        <begin position="74"/>
        <end position="216"/>
    </location>
</feature>
<dbReference type="GO" id="GO:0006465">
    <property type="term" value="P:signal peptide processing"/>
    <property type="evidence" value="ECO:0007669"/>
    <property type="project" value="TreeGrafter"/>
</dbReference>
<dbReference type="Gene3D" id="1.20.1540.10">
    <property type="entry name" value="Rhomboid-like"/>
    <property type="match status" value="1"/>
</dbReference>